<dbReference type="InterPro" id="IPR022409">
    <property type="entry name" value="PKD/Chitinase_dom"/>
</dbReference>
<gene>
    <name evidence="3" type="ORF">ACFQ3F_19765</name>
</gene>
<proteinExistence type="predicted"/>
<dbReference type="EMBL" id="JBHTLX010000023">
    <property type="protein sequence ID" value="MFD1250045.1"/>
    <property type="molecule type" value="Genomic_DNA"/>
</dbReference>
<dbReference type="PROSITE" id="PS50093">
    <property type="entry name" value="PKD"/>
    <property type="match status" value="1"/>
</dbReference>
<protein>
    <submittedName>
        <fullName evidence="3">PKD domain-containing protein</fullName>
    </submittedName>
</protein>
<keyword evidence="1" id="KW-0732">Signal</keyword>
<dbReference type="Proteomes" id="UP001597229">
    <property type="component" value="Unassembled WGS sequence"/>
</dbReference>
<comment type="caution">
    <text evidence="3">The sequence shown here is derived from an EMBL/GenBank/DDBJ whole genome shotgun (WGS) entry which is preliminary data.</text>
</comment>
<dbReference type="Gene3D" id="2.60.40.10">
    <property type="entry name" value="Immunoglobulins"/>
    <property type="match status" value="1"/>
</dbReference>
<keyword evidence="4" id="KW-1185">Reference proteome</keyword>
<dbReference type="SMART" id="SM00089">
    <property type="entry name" value="PKD"/>
    <property type="match status" value="1"/>
</dbReference>
<feature type="signal peptide" evidence="1">
    <location>
        <begin position="1"/>
        <end position="31"/>
    </location>
</feature>
<reference evidence="4" key="1">
    <citation type="journal article" date="2019" name="Int. J. Syst. Evol. Microbiol.">
        <title>The Global Catalogue of Microorganisms (GCM) 10K type strain sequencing project: providing services to taxonomists for standard genome sequencing and annotation.</title>
        <authorList>
            <consortium name="The Broad Institute Genomics Platform"/>
            <consortium name="The Broad Institute Genome Sequencing Center for Infectious Disease"/>
            <person name="Wu L."/>
            <person name="Ma J."/>
        </authorList>
    </citation>
    <scope>NUCLEOTIDE SEQUENCE [LARGE SCALE GENOMIC DNA]</scope>
    <source>
        <strain evidence="4">CCUG 52478</strain>
    </source>
</reference>
<dbReference type="RefSeq" id="WP_367921222.1">
    <property type="nucleotide sequence ID" value="NZ_BAABAC010000040.1"/>
</dbReference>
<accession>A0ABW3W4K2</accession>
<name>A0ABW3W4K2_9ACTN</name>
<evidence type="ECO:0000259" key="2">
    <source>
        <dbReference type="PROSITE" id="PS50093"/>
    </source>
</evidence>
<organism evidence="3 4">
    <name type="scientific">Nocardioides ginsengisoli</name>
    <dbReference type="NCBI Taxonomy" id="363868"/>
    <lineage>
        <taxon>Bacteria</taxon>
        <taxon>Bacillati</taxon>
        <taxon>Actinomycetota</taxon>
        <taxon>Actinomycetes</taxon>
        <taxon>Propionibacteriales</taxon>
        <taxon>Nocardioidaceae</taxon>
        <taxon>Nocardioides</taxon>
    </lineage>
</organism>
<dbReference type="InterPro" id="IPR013783">
    <property type="entry name" value="Ig-like_fold"/>
</dbReference>
<evidence type="ECO:0000256" key="1">
    <source>
        <dbReference type="SAM" id="SignalP"/>
    </source>
</evidence>
<dbReference type="CDD" id="cd00146">
    <property type="entry name" value="PKD"/>
    <property type="match status" value="1"/>
</dbReference>
<dbReference type="InterPro" id="IPR000601">
    <property type="entry name" value="PKD_dom"/>
</dbReference>
<feature type="chain" id="PRO_5046322395" evidence="1">
    <location>
        <begin position="32"/>
        <end position="959"/>
    </location>
</feature>
<dbReference type="SUPFAM" id="SSF49299">
    <property type="entry name" value="PKD domain"/>
    <property type="match status" value="1"/>
</dbReference>
<dbReference type="InterPro" id="IPR011047">
    <property type="entry name" value="Quinoprotein_ADH-like_sf"/>
</dbReference>
<dbReference type="InterPro" id="IPR035986">
    <property type="entry name" value="PKD_dom_sf"/>
</dbReference>
<sequence>MTGRRTSTSLLALGSLVLAFLLTGVAAPSRAADTGNADPQTGRIVSAAPAAFTPNVMDGAVHAMTRVGNTIIVGGTFTRVRNAGSSVDIPRANLFAFNATTGQVSTTFAPNPNGLVYALQPAADGQSVYIGGAFDHATSGGVSIVASRLYEASVATGNRVAAFQPGTFDGQVRDMSVTGNRLWVAGKFTYVQGRPSRGLATVDAITGARDPYYASVLAGVHNGGVTNVQKIATDPTDSKLVAIGNFDTVDGQKRHQFAVFDISGGTAATLSNYYTTQYETPCSSSFETYMTDVEFSPDGTFFIVSTTGAYGGFSGSMAGTSGCDLVARFETNAGGLNVRPTWTAYTGGDTTWTVEVTSDVVYTGGHMRWQNNPTRGDAAGDGAVSRPGIAALDVVNGMPYQWNPTRTLGAGVRALVATPDGLFVGSDTDTFAGQTHRKVAFVPLASGKTLPLRQDASLPGDVFRVVSGGSQLVRQSFDGTTAGAPVNAPNGPGWGTAVGAFMINGDLYTAYSNRTLTKSTFDGTTYGPASLVDTADQLVTENAWHNTDIPALTSLFYYRGWIYFTESGSTTLFRRAFEGESGVVGQQFFTTPSVTGVSYSTMRGAFVANGNLYFAGSNGSLSRATWGGNGAVAGTATTIAPSGSGWSSRAMFLYQGPPIPPPVKVPPTASFTVSCVQLTCSFDATASTDTDGTITGYAWAFGDGATDTTSGATVSHTYASAGAVTASLTVTDNDGLTDATTRTARPATAAPTISVVGAASTAGNRTSHTTAIPGGVQQGDLLLAFFVANTTTPTYTAPAGWTEVENTAAGTKAVGRLYRRIATATDAGSPVTVTSSAFAKSVLSVVAYRGTDPSVPIADSSVEVQTSSGADHVTPSVNAPDGQGWLVSYWADKSSGTTSWTLPPGAVLRTTASGSPSGAISGVLADSDGPVAAGPQGGLTATANTSGSAAITFSVLIEP</sequence>
<feature type="domain" description="PKD" evidence="2">
    <location>
        <begin position="663"/>
        <end position="741"/>
    </location>
</feature>
<evidence type="ECO:0000313" key="3">
    <source>
        <dbReference type="EMBL" id="MFD1250045.1"/>
    </source>
</evidence>
<dbReference type="Pfam" id="PF18911">
    <property type="entry name" value="PKD_4"/>
    <property type="match status" value="1"/>
</dbReference>
<evidence type="ECO:0000313" key="4">
    <source>
        <dbReference type="Proteomes" id="UP001597229"/>
    </source>
</evidence>
<dbReference type="SUPFAM" id="SSF50998">
    <property type="entry name" value="Quinoprotein alcohol dehydrogenase-like"/>
    <property type="match status" value="1"/>
</dbReference>